<dbReference type="SUPFAM" id="SSF53244">
    <property type="entry name" value="MurD-like peptide ligases, peptide-binding domain"/>
    <property type="match status" value="1"/>
</dbReference>
<accession>A0A645EGV1</accession>
<dbReference type="Gene3D" id="3.40.1190.10">
    <property type="entry name" value="Mur-like, catalytic domain"/>
    <property type="match status" value="1"/>
</dbReference>
<comment type="caution">
    <text evidence="2">The sequence shown here is derived from an EMBL/GenBank/DDBJ whole genome shotgun (WGS) entry which is preliminary data.</text>
</comment>
<evidence type="ECO:0000259" key="1">
    <source>
        <dbReference type="Pfam" id="PF02875"/>
    </source>
</evidence>
<dbReference type="PANTHER" id="PTHR43445">
    <property type="entry name" value="UDP-N-ACETYLMURAMATE--L-ALANINE LIGASE-RELATED"/>
    <property type="match status" value="1"/>
</dbReference>
<keyword evidence="2" id="KW-0436">Ligase</keyword>
<dbReference type="InterPro" id="IPR036565">
    <property type="entry name" value="Mur-like_cat_sf"/>
</dbReference>
<name>A0A645EGV1_9ZZZZ</name>
<dbReference type="SUPFAM" id="SSF53623">
    <property type="entry name" value="MurD-like peptide ligases, catalytic domain"/>
    <property type="match status" value="1"/>
</dbReference>
<gene>
    <name evidence="2" type="primary">murC_38</name>
    <name evidence="2" type="ORF">SDC9_148175</name>
</gene>
<dbReference type="Pfam" id="PF02875">
    <property type="entry name" value="Mur_ligase_C"/>
    <property type="match status" value="1"/>
</dbReference>
<dbReference type="GO" id="GO:0005524">
    <property type="term" value="F:ATP binding"/>
    <property type="evidence" value="ECO:0007669"/>
    <property type="project" value="InterPro"/>
</dbReference>
<dbReference type="GO" id="GO:0008763">
    <property type="term" value="F:UDP-N-acetylmuramate-L-alanine ligase activity"/>
    <property type="evidence" value="ECO:0007669"/>
    <property type="project" value="UniProtKB-EC"/>
</dbReference>
<dbReference type="InterPro" id="IPR004101">
    <property type="entry name" value="Mur_ligase_C"/>
</dbReference>
<organism evidence="2">
    <name type="scientific">bioreactor metagenome</name>
    <dbReference type="NCBI Taxonomy" id="1076179"/>
    <lineage>
        <taxon>unclassified sequences</taxon>
        <taxon>metagenomes</taxon>
        <taxon>ecological metagenomes</taxon>
    </lineage>
</organism>
<sequence>MTVPGEYNVQNALAAISVGITLGIPTDLMLEGLHQFCSSKRRYEKIGSIGDLTFIEDYAHHPTEVRALLRAARTEKKDRVVIVFQPHLYSRTRNFRDEFGQSFKDADFVVLTDVFASREKRPEQGISGATVVEAIEQWDPLRKVLYIPQKEDLPRILPLHLQANDLVLFVGAGDINLYGKLVLESMMAKG</sequence>
<dbReference type="InterPro" id="IPR050061">
    <property type="entry name" value="MurCDEF_pg_biosynth"/>
</dbReference>
<proteinExistence type="predicted"/>
<dbReference type="InterPro" id="IPR036615">
    <property type="entry name" value="Mur_ligase_C_dom_sf"/>
</dbReference>
<reference evidence="2" key="1">
    <citation type="submission" date="2019-08" db="EMBL/GenBank/DDBJ databases">
        <authorList>
            <person name="Kucharzyk K."/>
            <person name="Murdoch R.W."/>
            <person name="Higgins S."/>
            <person name="Loffler F."/>
        </authorList>
    </citation>
    <scope>NUCLEOTIDE SEQUENCE</scope>
</reference>
<feature type="domain" description="Mur ligase C-terminal" evidence="1">
    <location>
        <begin position="41"/>
        <end position="173"/>
    </location>
</feature>
<protein>
    <submittedName>
        <fullName evidence="2">UDP-N-acetylmuramate--L-alanine ligase</fullName>
        <ecNumber evidence="2">6.3.2.8</ecNumber>
    </submittedName>
</protein>
<dbReference type="EMBL" id="VSSQ01047005">
    <property type="protein sequence ID" value="MPN00977.1"/>
    <property type="molecule type" value="Genomic_DNA"/>
</dbReference>
<dbReference type="AlphaFoldDB" id="A0A645EGV1"/>
<dbReference type="Gene3D" id="3.90.190.20">
    <property type="entry name" value="Mur ligase, C-terminal domain"/>
    <property type="match status" value="1"/>
</dbReference>
<dbReference type="EC" id="6.3.2.8" evidence="2"/>
<dbReference type="PANTHER" id="PTHR43445:SF3">
    <property type="entry name" value="UDP-N-ACETYLMURAMATE--L-ALANINE LIGASE"/>
    <property type="match status" value="1"/>
</dbReference>
<evidence type="ECO:0000313" key="2">
    <source>
        <dbReference type="EMBL" id="MPN00977.1"/>
    </source>
</evidence>